<dbReference type="Proteomes" id="UP000591131">
    <property type="component" value="Unassembled WGS sequence"/>
</dbReference>
<dbReference type="InterPro" id="IPR015422">
    <property type="entry name" value="PyrdxlP-dep_Trfase_small"/>
</dbReference>
<feature type="compositionally biased region" description="Polar residues" evidence="1">
    <location>
        <begin position="695"/>
        <end position="716"/>
    </location>
</feature>
<keyword evidence="4" id="KW-1185">Reference proteome</keyword>
<evidence type="ECO:0000259" key="2">
    <source>
        <dbReference type="Pfam" id="PF00266"/>
    </source>
</evidence>
<evidence type="ECO:0000256" key="1">
    <source>
        <dbReference type="SAM" id="MobiDB-lite"/>
    </source>
</evidence>
<dbReference type="AlphaFoldDB" id="A0A7J6L6N4"/>
<dbReference type="SUPFAM" id="SSF53383">
    <property type="entry name" value="PLP-dependent transferases"/>
    <property type="match status" value="1"/>
</dbReference>
<feature type="region of interest" description="Disordered" evidence="1">
    <location>
        <begin position="693"/>
        <end position="720"/>
    </location>
</feature>
<dbReference type="InterPro" id="IPR015424">
    <property type="entry name" value="PyrdxlP-dep_Trfase"/>
</dbReference>
<dbReference type="InterPro" id="IPR015421">
    <property type="entry name" value="PyrdxlP-dep_Trfase_major"/>
</dbReference>
<dbReference type="Pfam" id="PF00266">
    <property type="entry name" value="Aminotran_5"/>
    <property type="match status" value="1"/>
</dbReference>
<protein>
    <recommendedName>
        <fullName evidence="2">Aminotransferase class V domain-containing protein</fullName>
    </recommendedName>
</protein>
<dbReference type="Gene3D" id="3.90.1150.10">
    <property type="entry name" value="Aspartate Aminotransferase, domain 1"/>
    <property type="match status" value="1"/>
</dbReference>
<dbReference type="InterPro" id="IPR000192">
    <property type="entry name" value="Aminotrans_V_dom"/>
</dbReference>
<dbReference type="OrthoDB" id="420046at2759"/>
<dbReference type="Gene3D" id="3.40.640.10">
    <property type="entry name" value="Type I PLP-dependent aspartate aminotransferase-like (Major domain)"/>
    <property type="match status" value="1"/>
</dbReference>
<reference evidence="3 4" key="1">
    <citation type="submission" date="2020-04" db="EMBL/GenBank/DDBJ databases">
        <title>Perkinsus chesapeaki whole genome sequence.</title>
        <authorList>
            <person name="Bogema D.R."/>
        </authorList>
    </citation>
    <scope>NUCLEOTIDE SEQUENCE [LARGE SCALE GENOMIC DNA]</scope>
    <source>
        <strain evidence="3">ATCC PRA-425</strain>
    </source>
</reference>
<organism evidence="3 4">
    <name type="scientific">Perkinsus chesapeaki</name>
    <name type="common">Clam parasite</name>
    <name type="synonym">Perkinsus andrewsi</name>
    <dbReference type="NCBI Taxonomy" id="330153"/>
    <lineage>
        <taxon>Eukaryota</taxon>
        <taxon>Sar</taxon>
        <taxon>Alveolata</taxon>
        <taxon>Perkinsozoa</taxon>
        <taxon>Perkinsea</taxon>
        <taxon>Perkinsida</taxon>
        <taxon>Perkinsidae</taxon>
        <taxon>Perkinsus</taxon>
    </lineage>
</organism>
<dbReference type="EMBL" id="JAAPAO010000700">
    <property type="protein sequence ID" value="KAF4654840.1"/>
    <property type="molecule type" value="Genomic_DNA"/>
</dbReference>
<proteinExistence type="predicted"/>
<dbReference type="PANTHER" id="PTHR43686:SF1">
    <property type="entry name" value="AMINOTRAN_5 DOMAIN-CONTAINING PROTEIN"/>
    <property type="match status" value="1"/>
</dbReference>
<dbReference type="PANTHER" id="PTHR43686">
    <property type="entry name" value="SULFURTRANSFERASE-RELATED"/>
    <property type="match status" value="1"/>
</dbReference>
<evidence type="ECO:0000313" key="3">
    <source>
        <dbReference type="EMBL" id="KAF4654840.1"/>
    </source>
</evidence>
<accession>A0A7J6L6N4</accession>
<evidence type="ECO:0000313" key="4">
    <source>
        <dbReference type="Proteomes" id="UP000591131"/>
    </source>
</evidence>
<comment type="caution">
    <text evidence="3">The sequence shown here is derived from an EMBL/GenBank/DDBJ whole genome shotgun (WGS) entry which is preliminary data.</text>
</comment>
<name>A0A7J6L6N4_PERCH</name>
<feature type="domain" description="Aminotransferase class V" evidence="2">
    <location>
        <begin position="337"/>
        <end position="611"/>
    </location>
</feature>
<sequence length="849" mass="93259">MPAVAQPVGGLLTPSHFGVRSSTKSPNGVSLWQTPVKNGGIYLTPQRRAGHLTPGPWTESTMLDDRSWNGSVCSPVPTERDAVLTIPSADIFQPVALDAVTVASADDEYHCLVSSLRQQCIGEDEQVPCPIDGSPRKLIYCDYTASGRALKSVEDFITNQVCPMQGFDLFVQCRDISPATARQTAHFREEARERVRHYFNCSDDDSVIFCGAGATGAIRKFEDMLIKSRVFAPPRSTKKLRRAVVIVDPVAHHSSLLPFREMAKVYPLGRGVKSRSVQGSFVEVSKMQSSSEAIEVEVTVLPLDGVKGIASVDRLREVLEEISMFNRHHGGDYAIPVVVLSACSNVTGACQDLPTVSTLVHTFGGIIAWDCAAIAAHKKVDMNPVTHPEGYIDFAFLSPHKLLGGPGSSGILLCKKKRQTNAIPTICGGGTVGYVSSRGHYYIDHLEEREEAGTPDILGCIRAGAVYHIHSLLGIDSIAEHESHMASYLEERLRTNSKIHILGPKDRGHCAGIVSFNILYNEKKESHHQHNHGLYLHYNFVSCVLNDIFGIQARGGCACAGPYGEALLGLAGENAERFEQIALSTKDMIFKPGFVRVGVHFTMTQEELEYLAEAILWIADKGWMLMPAYTINLRSGEWKHTNRDEANVMKNLVDSLSPAMLRLPEYERDWVMESPTAHKEVVARDLLTALATPSERPQQHNQFGSPAMTASHQSPSHRPLSREIGRADKLVKQVAKEAIIAHREDPLIPAALSSVLWFALPIDVIWSLKKFGGRPEPRVCTDINVPIFTKPSSSNGRLSRKTESILNARIWSDRAPLISLPKPVPPPRPSLSQMLKSIIGQKVSCHASS</sequence>
<gene>
    <name evidence="3" type="ORF">FOL47_009766</name>
</gene>